<protein>
    <submittedName>
        <fullName evidence="1">Uncharacterized protein</fullName>
    </submittedName>
</protein>
<proteinExistence type="predicted"/>
<gene>
    <name evidence="1" type="ORF">L6164_021802</name>
</gene>
<evidence type="ECO:0000313" key="1">
    <source>
        <dbReference type="EMBL" id="KAI4322079.1"/>
    </source>
</evidence>
<dbReference type="EMBL" id="CM039434">
    <property type="protein sequence ID" value="KAI4322079.1"/>
    <property type="molecule type" value="Genomic_DNA"/>
</dbReference>
<organism evidence="1 2">
    <name type="scientific">Bauhinia variegata</name>
    <name type="common">Purple orchid tree</name>
    <name type="synonym">Phanera variegata</name>
    <dbReference type="NCBI Taxonomy" id="167791"/>
    <lineage>
        <taxon>Eukaryota</taxon>
        <taxon>Viridiplantae</taxon>
        <taxon>Streptophyta</taxon>
        <taxon>Embryophyta</taxon>
        <taxon>Tracheophyta</taxon>
        <taxon>Spermatophyta</taxon>
        <taxon>Magnoliopsida</taxon>
        <taxon>eudicotyledons</taxon>
        <taxon>Gunneridae</taxon>
        <taxon>Pentapetalae</taxon>
        <taxon>rosids</taxon>
        <taxon>fabids</taxon>
        <taxon>Fabales</taxon>
        <taxon>Fabaceae</taxon>
        <taxon>Cercidoideae</taxon>
        <taxon>Cercideae</taxon>
        <taxon>Bauhiniinae</taxon>
        <taxon>Bauhinia</taxon>
    </lineage>
</organism>
<accession>A0ACB9MCQ9</accession>
<dbReference type="Proteomes" id="UP000828941">
    <property type="component" value="Chromosome 9"/>
</dbReference>
<evidence type="ECO:0000313" key="2">
    <source>
        <dbReference type="Proteomes" id="UP000828941"/>
    </source>
</evidence>
<comment type="caution">
    <text evidence="1">The sequence shown here is derived from an EMBL/GenBank/DDBJ whole genome shotgun (WGS) entry which is preliminary data.</text>
</comment>
<name>A0ACB9MCQ9_BAUVA</name>
<keyword evidence="2" id="KW-1185">Reference proteome</keyword>
<reference evidence="1 2" key="1">
    <citation type="journal article" date="2022" name="DNA Res.">
        <title>Chromosomal-level genome assembly of the orchid tree Bauhinia variegata (Leguminosae; Cercidoideae) supports the allotetraploid origin hypothesis of Bauhinia.</title>
        <authorList>
            <person name="Zhong Y."/>
            <person name="Chen Y."/>
            <person name="Zheng D."/>
            <person name="Pang J."/>
            <person name="Liu Y."/>
            <person name="Luo S."/>
            <person name="Meng S."/>
            <person name="Qian L."/>
            <person name="Wei D."/>
            <person name="Dai S."/>
            <person name="Zhou R."/>
        </authorList>
    </citation>
    <scope>NUCLEOTIDE SEQUENCE [LARGE SCALE GENOMIC DNA]</scope>
    <source>
        <strain evidence="1">BV-YZ2020</strain>
    </source>
</reference>
<sequence>MDMKKISCAVLVATASVSVALASASAPEASASAPAPGPTSAAMPVTGSLSLVGASVLSFLAFLLHNERSLAEKESLLNRRRETDREKLIYFSLFPWSSALFPLSSSDLYPMRF</sequence>